<reference evidence="5 6" key="1">
    <citation type="submission" date="2019-12" db="EMBL/GenBank/DDBJ databases">
        <title>Enteriobacteria Tanzani isolates_8377-8380.</title>
        <authorList>
            <person name="Subbiah M."/>
            <person name="Call D."/>
        </authorList>
    </citation>
    <scope>NUCLEOTIDE SEQUENCE [LARGE SCALE GENOMIC DNA]</scope>
    <source>
        <strain evidence="5 6">8379wE6</strain>
    </source>
</reference>
<keyword evidence="3" id="KW-0170">Cobalt</keyword>
<dbReference type="GO" id="GO:0006520">
    <property type="term" value="P:amino acid metabolic process"/>
    <property type="evidence" value="ECO:0007669"/>
    <property type="project" value="InterPro"/>
</dbReference>
<dbReference type="InterPro" id="IPR042251">
    <property type="entry name" value="EutC_C"/>
</dbReference>
<evidence type="ECO:0000313" key="5">
    <source>
        <dbReference type="EMBL" id="MWR88108.1"/>
    </source>
</evidence>
<dbReference type="GO" id="GO:0008851">
    <property type="term" value="F:ethanolamine ammonia-lyase activity"/>
    <property type="evidence" value="ECO:0007669"/>
    <property type="project" value="UniProtKB-EC"/>
</dbReference>
<evidence type="ECO:0000256" key="4">
    <source>
        <dbReference type="ARBA" id="ARBA00024446"/>
    </source>
</evidence>
<comment type="caution">
    <text evidence="5">The sequence shown here is derived from an EMBL/GenBank/DDBJ whole genome shotgun (WGS) entry which is preliminary data.</text>
</comment>
<dbReference type="InterPro" id="IPR009246">
    <property type="entry name" value="EutC"/>
</dbReference>
<evidence type="ECO:0000256" key="2">
    <source>
        <dbReference type="ARBA" id="ARBA00023239"/>
    </source>
</evidence>
<evidence type="ECO:0000256" key="1">
    <source>
        <dbReference type="ARBA" id="ARBA00022628"/>
    </source>
</evidence>
<dbReference type="Proteomes" id="UP000436482">
    <property type="component" value="Unassembled WGS sequence"/>
</dbReference>
<dbReference type="PANTHER" id="PTHR39330:SF1">
    <property type="entry name" value="ETHANOLAMINE AMMONIA-LYASE SMALL SUBUNIT"/>
    <property type="match status" value="1"/>
</dbReference>
<accession>A0A6N8NE71</accession>
<evidence type="ECO:0000256" key="3">
    <source>
        <dbReference type="ARBA" id="ARBA00023285"/>
    </source>
</evidence>
<dbReference type="AlphaFoldDB" id="A0A6N8NE71"/>
<feature type="non-terminal residue" evidence="5">
    <location>
        <position position="167"/>
    </location>
</feature>
<dbReference type="Gene3D" id="6.10.140.690">
    <property type="match status" value="1"/>
</dbReference>
<proteinExistence type="predicted"/>
<dbReference type="GO" id="GO:0031419">
    <property type="term" value="F:cobalamin binding"/>
    <property type="evidence" value="ECO:0007669"/>
    <property type="project" value="UniProtKB-KW"/>
</dbReference>
<dbReference type="Gene3D" id="3.40.50.11240">
    <property type="entry name" value="Ethanolamine ammonia-lyase light chain (EutC)"/>
    <property type="match status" value="1"/>
</dbReference>
<dbReference type="EMBL" id="WTQQ01000062">
    <property type="protein sequence ID" value="MWR88108.1"/>
    <property type="molecule type" value="Genomic_DNA"/>
</dbReference>
<dbReference type="EC" id="4.3.1.7" evidence="5"/>
<dbReference type="GO" id="GO:0009350">
    <property type="term" value="C:ethanolamine ammonia-lyase complex"/>
    <property type="evidence" value="ECO:0007669"/>
    <property type="project" value="TreeGrafter"/>
</dbReference>
<keyword evidence="2 5" id="KW-0456">Lyase</keyword>
<name>A0A6N8NE71_ECOLX</name>
<dbReference type="Pfam" id="PF05985">
    <property type="entry name" value="EutC"/>
    <property type="match status" value="1"/>
</dbReference>
<sequence length="167" mass="18157">MDQKQIEEIVRSVMASMGQTAPAPSEAKCATTNCAAPVTSESCALDLGSAEAKAWIGVENPHRADVLTELRRSTVARVCTGRAGPRPRTQALLRFLADHSRSKDTVLKEVPEEWVKAQGLLEVRSEISDKNLYLTRPDMGRRLCAEAVEALKAQCVANPDVQVVISD</sequence>
<organism evidence="5 6">
    <name type="scientific">Escherichia coli</name>
    <dbReference type="NCBI Taxonomy" id="562"/>
    <lineage>
        <taxon>Bacteria</taxon>
        <taxon>Pseudomonadati</taxon>
        <taxon>Pseudomonadota</taxon>
        <taxon>Gammaproteobacteria</taxon>
        <taxon>Enterobacterales</taxon>
        <taxon>Enterobacteriaceae</taxon>
        <taxon>Escherichia</taxon>
    </lineage>
</organism>
<evidence type="ECO:0000313" key="6">
    <source>
        <dbReference type="Proteomes" id="UP000436482"/>
    </source>
</evidence>
<dbReference type="PANTHER" id="PTHR39330">
    <property type="entry name" value="ETHANOLAMINE AMMONIA-LYASE LIGHT CHAIN"/>
    <property type="match status" value="1"/>
</dbReference>
<protein>
    <submittedName>
        <fullName evidence="5">Ethanolamine ammonia lyase small subunit</fullName>
        <ecNumber evidence="5">4.3.1.7</ecNumber>
    </submittedName>
</protein>
<keyword evidence="4" id="KW-1283">Bacterial microcompartment</keyword>
<dbReference type="Gene3D" id="6.10.250.2060">
    <property type="match status" value="1"/>
</dbReference>
<gene>
    <name evidence="5" type="ORF">GP979_07245</name>
</gene>
<keyword evidence="1" id="KW-0846">Cobalamin</keyword>